<proteinExistence type="predicted"/>
<name>A0A6J5N5L6_9CAUD</name>
<sequence>MENEVETNAPEATELPEAPKIKAAFVIAIGEDGSVFLERNTQAITIPVEREASMIEIRRYLSEILMDLQAQAAAEYTLTALSQIRAPQAPEQA</sequence>
<organism evidence="1">
    <name type="scientific">uncultured Caudovirales phage</name>
    <dbReference type="NCBI Taxonomy" id="2100421"/>
    <lineage>
        <taxon>Viruses</taxon>
        <taxon>Duplodnaviria</taxon>
        <taxon>Heunggongvirae</taxon>
        <taxon>Uroviricota</taxon>
        <taxon>Caudoviricetes</taxon>
        <taxon>Peduoviridae</taxon>
        <taxon>Maltschvirus</taxon>
        <taxon>Maltschvirus maltsch</taxon>
    </lineage>
</organism>
<protein>
    <submittedName>
        <fullName evidence="1">Uncharacterized protein</fullName>
    </submittedName>
</protein>
<accession>A0A6J5N5L6</accession>
<dbReference type="EMBL" id="LR796586">
    <property type="protein sequence ID" value="CAB4153331.1"/>
    <property type="molecule type" value="Genomic_DNA"/>
</dbReference>
<reference evidence="1" key="1">
    <citation type="submission" date="2020-04" db="EMBL/GenBank/DDBJ databases">
        <authorList>
            <person name="Chiriac C."/>
            <person name="Salcher M."/>
            <person name="Ghai R."/>
            <person name="Kavagutti S V."/>
        </authorList>
    </citation>
    <scope>NUCLEOTIDE SEQUENCE</scope>
</reference>
<gene>
    <name evidence="1" type="ORF">UFOVP621_107</name>
</gene>
<evidence type="ECO:0000313" key="1">
    <source>
        <dbReference type="EMBL" id="CAB4153331.1"/>
    </source>
</evidence>